<accession>A0A183I9X2</accession>
<protein>
    <submittedName>
        <fullName evidence="4">Secreted protein</fullName>
    </submittedName>
</protein>
<dbReference type="WBParaSite" id="SBAD_0000043501-mRNA-1">
    <property type="protein sequence ID" value="SBAD_0000043501-mRNA-1"/>
    <property type="gene ID" value="SBAD_0000043501"/>
</dbReference>
<evidence type="ECO:0000256" key="1">
    <source>
        <dbReference type="SAM" id="SignalP"/>
    </source>
</evidence>
<evidence type="ECO:0000313" key="4">
    <source>
        <dbReference type="WBParaSite" id="SBAD_0000043501-mRNA-1"/>
    </source>
</evidence>
<reference evidence="2 3" key="2">
    <citation type="submission" date="2018-11" db="EMBL/GenBank/DDBJ databases">
        <authorList>
            <consortium name="Pathogen Informatics"/>
        </authorList>
    </citation>
    <scope>NUCLEOTIDE SEQUENCE [LARGE SCALE GENOMIC DNA]</scope>
</reference>
<proteinExistence type="predicted"/>
<dbReference type="EMBL" id="UZAM01001019">
    <property type="protein sequence ID" value="VDO83375.1"/>
    <property type="molecule type" value="Genomic_DNA"/>
</dbReference>
<name>A0A183I9X2_9BILA</name>
<dbReference type="Proteomes" id="UP000270296">
    <property type="component" value="Unassembled WGS sequence"/>
</dbReference>
<keyword evidence="3" id="KW-1185">Reference proteome</keyword>
<keyword evidence="1" id="KW-0732">Signal</keyword>
<feature type="signal peptide" evidence="1">
    <location>
        <begin position="1"/>
        <end position="18"/>
    </location>
</feature>
<reference evidence="4" key="1">
    <citation type="submission" date="2016-06" db="UniProtKB">
        <authorList>
            <consortium name="WormBaseParasite"/>
        </authorList>
    </citation>
    <scope>IDENTIFICATION</scope>
</reference>
<gene>
    <name evidence="2" type="ORF">SBAD_LOCUS416</name>
</gene>
<dbReference type="AlphaFoldDB" id="A0A183I9X2"/>
<evidence type="ECO:0000313" key="3">
    <source>
        <dbReference type="Proteomes" id="UP000270296"/>
    </source>
</evidence>
<organism evidence="4">
    <name type="scientific">Soboliphyme baturini</name>
    <dbReference type="NCBI Taxonomy" id="241478"/>
    <lineage>
        <taxon>Eukaryota</taxon>
        <taxon>Metazoa</taxon>
        <taxon>Ecdysozoa</taxon>
        <taxon>Nematoda</taxon>
        <taxon>Enoplea</taxon>
        <taxon>Dorylaimia</taxon>
        <taxon>Dioctophymatida</taxon>
        <taxon>Dioctophymatoidea</taxon>
        <taxon>Soboliphymatidae</taxon>
        <taxon>Soboliphyme</taxon>
    </lineage>
</organism>
<feature type="chain" id="PRO_5043139981" evidence="1">
    <location>
        <begin position="19"/>
        <end position="87"/>
    </location>
</feature>
<sequence>MLFFLLGFCLLLSSIAEGAPGSVRKSHNTEQCITQCSENYTDQWAALVSSKLVAVLTKNDTLLSQMKTVKGDMCRYEVSDLAKIKIN</sequence>
<evidence type="ECO:0000313" key="2">
    <source>
        <dbReference type="EMBL" id="VDO83375.1"/>
    </source>
</evidence>